<proteinExistence type="predicted"/>
<evidence type="ECO:0000313" key="1">
    <source>
        <dbReference type="EMBL" id="KKL27504.1"/>
    </source>
</evidence>
<comment type="caution">
    <text evidence="1">The sequence shown here is derived from an EMBL/GenBank/DDBJ whole genome shotgun (WGS) entry which is preliminary data.</text>
</comment>
<dbReference type="EMBL" id="LAZR01035440">
    <property type="protein sequence ID" value="KKL27504.1"/>
    <property type="molecule type" value="Genomic_DNA"/>
</dbReference>
<reference evidence="1" key="1">
    <citation type="journal article" date="2015" name="Nature">
        <title>Complex archaea that bridge the gap between prokaryotes and eukaryotes.</title>
        <authorList>
            <person name="Spang A."/>
            <person name="Saw J.H."/>
            <person name="Jorgensen S.L."/>
            <person name="Zaremba-Niedzwiedzka K."/>
            <person name="Martijn J."/>
            <person name="Lind A.E."/>
            <person name="van Eijk R."/>
            <person name="Schleper C."/>
            <person name="Guy L."/>
            <person name="Ettema T.J."/>
        </authorList>
    </citation>
    <scope>NUCLEOTIDE SEQUENCE</scope>
</reference>
<sequence>MGDENYSEKIAFWSRSELKKALEKYAKEEGVKLGVVCRRALFEFLKGKKKLQEGKEYL</sequence>
<name>A0A0F9C026_9ZZZZ</name>
<dbReference type="AlphaFoldDB" id="A0A0F9C026"/>
<gene>
    <name evidence="1" type="ORF">LCGC14_2384490</name>
</gene>
<protein>
    <submittedName>
        <fullName evidence="1">Uncharacterized protein</fullName>
    </submittedName>
</protein>
<organism evidence="1">
    <name type="scientific">marine sediment metagenome</name>
    <dbReference type="NCBI Taxonomy" id="412755"/>
    <lineage>
        <taxon>unclassified sequences</taxon>
        <taxon>metagenomes</taxon>
        <taxon>ecological metagenomes</taxon>
    </lineage>
</organism>
<accession>A0A0F9C026</accession>